<reference evidence="1" key="1">
    <citation type="submission" date="2022-07" db="EMBL/GenBank/DDBJ databases">
        <title>Phylogenomic reconstructions and comparative analyses of Kickxellomycotina fungi.</title>
        <authorList>
            <person name="Reynolds N.K."/>
            <person name="Stajich J.E."/>
            <person name="Barry K."/>
            <person name="Grigoriev I.V."/>
            <person name="Crous P."/>
            <person name="Smith M.E."/>
        </authorList>
    </citation>
    <scope>NUCLEOTIDE SEQUENCE</scope>
    <source>
        <strain evidence="1">BCRC 34191</strain>
    </source>
</reference>
<name>A0ACC1JW43_9FUNG</name>
<dbReference type="Proteomes" id="UP001140066">
    <property type="component" value="Unassembled WGS sequence"/>
</dbReference>
<gene>
    <name evidence="1" type="ORF">GGI18_005627</name>
</gene>
<keyword evidence="2" id="KW-1185">Reference proteome</keyword>
<protein>
    <submittedName>
        <fullName evidence="1">Uncharacterized protein</fullName>
    </submittedName>
</protein>
<organism evidence="1 2">
    <name type="scientific">Coemansia linderi</name>
    <dbReference type="NCBI Taxonomy" id="2663919"/>
    <lineage>
        <taxon>Eukaryota</taxon>
        <taxon>Fungi</taxon>
        <taxon>Fungi incertae sedis</taxon>
        <taxon>Zoopagomycota</taxon>
        <taxon>Kickxellomycotina</taxon>
        <taxon>Kickxellomycetes</taxon>
        <taxon>Kickxellales</taxon>
        <taxon>Kickxellaceae</taxon>
        <taxon>Coemansia</taxon>
    </lineage>
</organism>
<proteinExistence type="predicted"/>
<comment type="caution">
    <text evidence="1">The sequence shown here is derived from an EMBL/GenBank/DDBJ whole genome shotgun (WGS) entry which is preliminary data.</text>
</comment>
<sequence>MPVSQRGSILSSRSDAEQARFMDDLEDLEVTEELSGFNSDNEEHRGHTLNVGDTMSDIGRVVSQTEAGMDFTTNLEAPMEGVQRRARASAQSSISGRPARSGAGLGLVNGKPSPYEDMSMSRLADSYWRQGNESGSENAPEFTRDDLVTMVGTNFFVYVLNGRVWEFTAKSA</sequence>
<accession>A0ACC1JW43</accession>
<evidence type="ECO:0000313" key="2">
    <source>
        <dbReference type="Proteomes" id="UP001140066"/>
    </source>
</evidence>
<evidence type="ECO:0000313" key="1">
    <source>
        <dbReference type="EMBL" id="KAJ2768259.1"/>
    </source>
</evidence>
<feature type="non-terminal residue" evidence="1">
    <location>
        <position position="172"/>
    </location>
</feature>
<dbReference type="EMBL" id="JANBUK010003262">
    <property type="protein sequence ID" value="KAJ2768259.1"/>
    <property type="molecule type" value="Genomic_DNA"/>
</dbReference>